<protein>
    <submittedName>
        <fullName evidence="7 8">MFS domain-containing protein</fullName>
    </submittedName>
</protein>
<accession>A0A5K3FRM4</accession>
<dbReference type="PANTHER" id="PTHR43385">
    <property type="entry name" value="RIBOFLAVIN TRANSPORTER RIBJ"/>
    <property type="match status" value="1"/>
</dbReference>
<name>A0A5K3FRM4_MESCO</name>
<dbReference type="Gene3D" id="1.20.1250.20">
    <property type="entry name" value="MFS general substrate transporter like domains"/>
    <property type="match status" value="1"/>
</dbReference>
<evidence type="ECO:0000256" key="1">
    <source>
        <dbReference type="ARBA" id="ARBA00004141"/>
    </source>
</evidence>
<evidence type="ECO:0000313" key="7">
    <source>
        <dbReference type="WBParaSite" id="MCU_010612-RA"/>
    </source>
</evidence>
<dbReference type="PANTHER" id="PTHR43385:SF1">
    <property type="entry name" value="RIBOFLAVIN TRANSPORTER RIBJ"/>
    <property type="match status" value="1"/>
</dbReference>
<dbReference type="InterPro" id="IPR036259">
    <property type="entry name" value="MFS_trans_sf"/>
</dbReference>
<evidence type="ECO:0000256" key="2">
    <source>
        <dbReference type="ARBA" id="ARBA00022448"/>
    </source>
</evidence>
<keyword evidence="2" id="KW-0813">Transport</keyword>
<keyword evidence="3 6" id="KW-0812">Transmembrane</keyword>
<keyword evidence="4 6" id="KW-1133">Transmembrane helix</keyword>
<evidence type="ECO:0000256" key="6">
    <source>
        <dbReference type="SAM" id="Phobius"/>
    </source>
</evidence>
<evidence type="ECO:0000256" key="4">
    <source>
        <dbReference type="ARBA" id="ARBA00022989"/>
    </source>
</evidence>
<feature type="transmembrane region" description="Helical" evidence="6">
    <location>
        <begin position="113"/>
        <end position="133"/>
    </location>
</feature>
<sequence>RVPNARGLVLGICAGGFGAGSVFVTPIQTALINPDNIKPNNVTHFFDDEKLLQRVPKSLAIVGAILAGIQLIGFICVQSQSTMYTLEERDQSPETYAFETYEPSKTLETVEFYVLWVLMLCGTFPMVLIMSLYKIIGQRDIHNDQFLVTVGSLASAANMIGRVMWGELADKIAYRVRCVWGVLLQTTHFYLVDTHHGRFCAVGRNADWPAVLTACPAHWNVRLCPPSNPHVPVRRRTPRSASLRCAQTVWPGVLRC</sequence>
<proteinExistence type="predicted"/>
<organism evidence="8">
    <name type="scientific">Mesocestoides corti</name>
    <name type="common">Flatworm</name>
    <dbReference type="NCBI Taxonomy" id="53468"/>
    <lineage>
        <taxon>Eukaryota</taxon>
        <taxon>Metazoa</taxon>
        <taxon>Spiralia</taxon>
        <taxon>Lophotrochozoa</taxon>
        <taxon>Platyhelminthes</taxon>
        <taxon>Cestoda</taxon>
        <taxon>Eucestoda</taxon>
        <taxon>Cyclophyllidea</taxon>
        <taxon>Mesocestoididae</taxon>
        <taxon>Mesocestoides</taxon>
    </lineage>
</organism>
<dbReference type="InterPro" id="IPR052983">
    <property type="entry name" value="MFS_Riboflavin_Transporter"/>
</dbReference>
<dbReference type="GO" id="GO:0016020">
    <property type="term" value="C:membrane"/>
    <property type="evidence" value="ECO:0007669"/>
    <property type="project" value="UniProtKB-SubCell"/>
</dbReference>
<evidence type="ECO:0000256" key="3">
    <source>
        <dbReference type="ARBA" id="ARBA00022692"/>
    </source>
</evidence>
<feature type="transmembrane region" description="Helical" evidence="6">
    <location>
        <begin position="59"/>
        <end position="80"/>
    </location>
</feature>
<comment type="subcellular location">
    <subcellularLocation>
        <location evidence="1">Membrane</location>
        <topology evidence="1">Multi-pass membrane protein</topology>
    </subcellularLocation>
</comment>
<dbReference type="WBParaSite" id="MCU_010612-RB">
    <property type="protein sequence ID" value="MCU_010612-RB"/>
    <property type="gene ID" value="MCU_010612"/>
</dbReference>
<dbReference type="SUPFAM" id="SSF103473">
    <property type="entry name" value="MFS general substrate transporter"/>
    <property type="match status" value="1"/>
</dbReference>
<dbReference type="AlphaFoldDB" id="A0A5K3FRM4"/>
<evidence type="ECO:0000256" key="5">
    <source>
        <dbReference type="ARBA" id="ARBA00023136"/>
    </source>
</evidence>
<keyword evidence="5 6" id="KW-0472">Membrane</keyword>
<dbReference type="WBParaSite" id="MCU_010612-RA">
    <property type="protein sequence ID" value="MCU_010612-RA"/>
    <property type="gene ID" value="MCU_010612"/>
</dbReference>
<evidence type="ECO:0000313" key="8">
    <source>
        <dbReference type="WBParaSite" id="MCU_010612-RB"/>
    </source>
</evidence>
<reference evidence="7 8" key="1">
    <citation type="submission" date="2019-11" db="UniProtKB">
        <authorList>
            <consortium name="WormBaseParasite"/>
        </authorList>
    </citation>
    <scope>IDENTIFICATION</scope>
</reference>